<protein>
    <submittedName>
        <fullName evidence="4">Uncharacterized protein</fullName>
    </submittedName>
</protein>
<keyword evidence="2" id="KW-0732">Signal</keyword>
<dbReference type="Proteomes" id="UP000050741">
    <property type="component" value="Unassembled WGS sequence"/>
</dbReference>
<feature type="region of interest" description="Disordered" evidence="1">
    <location>
        <begin position="201"/>
        <end position="278"/>
    </location>
</feature>
<feature type="region of interest" description="Disordered" evidence="1">
    <location>
        <begin position="31"/>
        <end position="54"/>
    </location>
</feature>
<evidence type="ECO:0000256" key="2">
    <source>
        <dbReference type="SAM" id="SignalP"/>
    </source>
</evidence>
<reference evidence="3" key="1">
    <citation type="submission" date="2013-12" db="EMBL/GenBank/DDBJ databases">
        <authorList>
            <person name="Aslett M."/>
        </authorList>
    </citation>
    <scope>NUCLEOTIDE SEQUENCE [LARGE SCALE GENOMIC DNA]</scope>
    <source>
        <strain evidence="3">Lindley</strain>
    </source>
</reference>
<dbReference type="AlphaFoldDB" id="A0A183CA99"/>
<evidence type="ECO:0000313" key="4">
    <source>
        <dbReference type="WBParaSite" id="GPLIN_000979900"/>
    </source>
</evidence>
<evidence type="ECO:0000313" key="3">
    <source>
        <dbReference type="Proteomes" id="UP000050741"/>
    </source>
</evidence>
<feature type="compositionally biased region" description="Low complexity" evidence="1">
    <location>
        <begin position="201"/>
        <end position="219"/>
    </location>
</feature>
<accession>A0A183CA99</accession>
<dbReference type="PROSITE" id="PS51257">
    <property type="entry name" value="PROKAR_LIPOPROTEIN"/>
    <property type="match status" value="1"/>
</dbReference>
<feature type="compositionally biased region" description="Basic residues" evidence="1">
    <location>
        <begin position="269"/>
        <end position="278"/>
    </location>
</feature>
<organism evidence="3 4">
    <name type="scientific">Globodera pallida</name>
    <name type="common">Potato cyst nematode worm</name>
    <name type="synonym">Heterodera pallida</name>
    <dbReference type="NCBI Taxonomy" id="36090"/>
    <lineage>
        <taxon>Eukaryota</taxon>
        <taxon>Metazoa</taxon>
        <taxon>Ecdysozoa</taxon>
        <taxon>Nematoda</taxon>
        <taxon>Chromadorea</taxon>
        <taxon>Rhabditida</taxon>
        <taxon>Tylenchina</taxon>
        <taxon>Tylenchomorpha</taxon>
        <taxon>Tylenchoidea</taxon>
        <taxon>Heteroderidae</taxon>
        <taxon>Heteroderinae</taxon>
        <taxon>Globodera</taxon>
    </lineage>
</organism>
<reference evidence="4" key="3">
    <citation type="submission" date="2016-06" db="UniProtKB">
        <authorList>
            <consortium name="WormBaseParasite"/>
        </authorList>
    </citation>
    <scope>IDENTIFICATION</scope>
</reference>
<feature type="signal peptide" evidence="2">
    <location>
        <begin position="1"/>
        <end position="25"/>
    </location>
</feature>
<feature type="chain" id="PRO_5008147305" evidence="2">
    <location>
        <begin position="26"/>
        <end position="278"/>
    </location>
</feature>
<proteinExistence type="predicted"/>
<dbReference type="WBParaSite" id="GPLIN_000979900">
    <property type="protein sequence ID" value="GPLIN_000979900"/>
    <property type="gene ID" value="GPLIN_000979900"/>
</dbReference>
<sequence length="278" mass="30684">MSFVKFFDRLWELCILSLPPAAASACNALSDRRTSHGDGKANPAGPALFGRGPSSRLRQLPAGNRLLPKVNTNHDNGSIHCRCRNLDLERVMAHPEQRLPLDVARLHLHHRGPEQHQIWVTSPKLSGCYRCTAGAVFEAKCQTDHGITLAKVKFADGTLFALHCGDNGTTTVESIPFDLAEVFTEYRVKCPAGATTFDYRGSLPFSPNNSNSNSGKGSPEVADMNREAPGGYGGWRSTGDLEERTVWEPSPPQEEVSWPMSTRRLPTNPRRKKKPKKK</sequence>
<dbReference type="Gene3D" id="2.60.40.3770">
    <property type="match status" value="1"/>
</dbReference>
<evidence type="ECO:0000256" key="1">
    <source>
        <dbReference type="SAM" id="MobiDB-lite"/>
    </source>
</evidence>
<keyword evidence="3" id="KW-1185">Reference proteome</keyword>
<reference evidence="3" key="2">
    <citation type="submission" date="2014-05" db="EMBL/GenBank/DDBJ databases">
        <title>The genome and life-stage specific transcriptomes of Globodera pallida elucidate key aspects of plant parasitism by a cyst nematode.</title>
        <authorList>
            <person name="Cotton J.A."/>
            <person name="Lilley C.J."/>
            <person name="Jones L.M."/>
            <person name="Kikuchi T."/>
            <person name="Reid A.J."/>
            <person name="Thorpe P."/>
            <person name="Tsai I.J."/>
            <person name="Beasley H."/>
            <person name="Blok V."/>
            <person name="Cock P.J.A."/>
            <person name="Van den Akker S.E."/>
            <person name="Holroyd N."/>
            <person name="Hunt M."/>
            <person name="Mantelin S."/>
            <person name="Naghra H."/>
            <person name="Pain A."/>
            <person name="Palomares-Rius J.E."/>
            <person name="Zarowiecki M."/>
            <person name="Berriman M."/>
            <person name="Jones J.T."/>
            <person name="Urwin P.E."/>
        </authorList>
    </citation>
    <scope>NUCLEOTIDE SEQUENCE [LARGE SCALE GENOMIC DNA]</scope>
    <source>
        <strain evidence="3">Lindley</strain>
    </source>
</reference>
<name>A0A183CA99_GLOPA</name>